<protein>
    <submittedName>
        <fullName evidence="2">Uncharacterized protein</fullName>
    </submittedName>
</protein>
<comment type="caution">
    <text evidence="2">The sequence shown here is derived from an EMBL/GenBank/DDBJ whole genome shotgun (WGS) entry which is preliminary data.</text>
</comment>
<reference evidence="2" key="1">
    <citation type="submission" date="2021-10" db="EMBL/GenBank/DDBJ databases">
        <title>Melipona bicolor Genome sequencing and assembly.</title>
        <authorList>
            <person name="Araujo N.S."/>
            <person name="Arias M.C."/>
        </authorList>
    </citation>
    <scope>NUCLEOTIDE SEQUENCE</scope>
    <source>
        <strain evidence="2">USP_2M_L1-L4_2017</strain>
        <tissue evidence="2">Whole body</tissue>
    </source>
</reference>
<dbReference type="Proteomes" id="UP001177670">
    <property type="component" value="Unassembled WGS sequence"/>
</dbReference>
<evidence type="ECO:0000313" key="2">
    <source>
        <dbReference type="EMBL" id="KAK1135533.1"/>
    </source>
</evidence>
<gene>
    <name evidence="2" type="ORF">K0M31_000119</name>
</gene>
<keyword evidence="3" id="KW-1185">Reference proteome</keyword>
<sequence length="83" mass="9558">MFRSLCSEIGLASSPSNVIALFIAVFHSVTGCRMIECGHCKEMCAYREHGQGQQRMRKQQQQEQQQQQRQSLGKITYQHAKRT</sequence>
<proteinExistence type="predicted"/>
<organism evidence="2 3">
    <name type="scientific">Melipona bicolor</name>
    <dbReference type="NCBI Taxonomy" id="60889"/>
    <lineage>
        <taxon>Eukaryota</taxon>
        <taxon>Metazoa</taxon>
        <taxon>Ecdysozoa</taxon>
        <taxon>Arthropoda</taxon>
        <taxon>Hexapoda</taxon>
        <taxon>Insecta</taxon>
        <taxon>Pterygota</taxon>
        <taxon>Neoptera</taxon>
        <taxon>Endopterygota</taxon>
        <taxon>Hymenoptera</taxon>
        <taxon>Apocrita</taxon>
        <taxon>Aculeata</taxon>
        <taxon>Apoidea</taxon>
        <taxon>Anthophila</taxon>
        <taxon>Apidae</taxon>
        <taxon>Melipona</taxon>
    </lineage>
</organism>
<dbReference type="AlphaFoldDB" id="A0AA40GCZ1"/>
<name>A0AA40GCZ1_9HYME</name>
<evidence type="ECO:0000256" key="1">
    <source>
        <dbReference type="SAM" id="MobiDB-lite"/>
    </source>
</evidence>
<dbReference type="EMBL" id="JAHYIQ010000001">
    <property type="protein sequence ID" value="KAK1135533.1"/>
    <property type="molecule type" value="Genomic_DNA"/>
</dbReference>
<accession>A0AA40GCZ1</accession>
<evidence type="ECO:0000313" key="3">
    <source>
        <dbReference type="Proteomes" id="UP001177670"/>
    </source>
</evidence>
<feature type="compositionally biased region" description="Low complexity" evidence="1">
    <location>
        <begin position="51"/>
        <end position="70"/>
    </location>
</feature>
<feature type="region of interest" description="Disordered" evidence="1">
    <location>
        <begin position="51"/>
        <end position="83"/>
    </location>
</feature>
<dbReference type="PROSITE" id="PS51257">
    <property type="entry name" value="PROKAR_LIPOPROTEIN"/>
    <property type="match status" value="1"/>
</dbReference>